<gene>
    <name evidence="1" type="ORF">METZ01_LOCUS202639</name>
</gene>
<accession>A0A382EH43</accession>
<reference evidence="1" key="1">
    <citation type="submission" date="2018-05" db="EMBL/GenBank/DDBJ databases">
        <authorList>
            <person name="Lanie J.A."/>
            <person name="Ng W.-L."/>
            <person name="Kazmierczak K.M."/>
            <person name="Andrzejewski T.M."/>
            <person name="Davidsen T.M."/>
            <person name="Wayne K.J."/>
            <person name="Tettelin H."/>
            <person name="Glass J.I."/>
            <person name="Rusch D."/>
            <person name="Podicherti R."/>
            <person name="Tsui H.-C.T."/>
            <person name="Winkler M.E."/>
        </authorList>
    </citation>
    <scope>NUCLEOTIDE SEQUENCE</scope>
</reference>
<protein>
    <submittedName>
        <fullName evidence="1">Uncharacterized protein</fullName>
    </submittedName>
</protein>
<name>A0A382EH43_9ZZZZ</name>
<evidence type="ECO:0000313" key="1">
    <source>
        <dbReference type="EMBL" id="SVB49785.1"/>
    </source>
</evidence>
<dbReference type="AlphaFoldDB" id="A0A382EH43"/>
<dbReference type="EMBL" id="UINC01044389">
    <property type="protein sequence ID" value="SVB49785.1"/>
    <property type="molecule type" value="Genomic_DNA"/>
</dbReference>
<proteinExistence type="predicted"/>
<sequence length="109" mass="12821">MKYIRILLILFLGGCASQLDYFGNQVDLREDIISLDKMREDSSEKDKYYLTFIEISGASDKRLSKKKKTLNNYLKLIMSYYGYTENQILEQSNKGGIIQPKYYVTVQFY</sequence>
<organism evidence="1">
    <name type="scientific">marine metagenome</name>
    <dbReference type="NCBI Taxonomy" id="408172"/>
    <lineage>
        <taxon>unclassified sequences</taxon>
        <taxon>metagenomes</taxon>
        <taxon>ecological metagenomes</taxon>
    </lineage>
</organism>